<comment type="caution">
    <text evidence="2">The sequence shown here is derived from an EMBL/GenBank/DDBJ whole genome shotgun (WGS) entry which is preliminary data.</text>
</comment>
<accession>A0A4S4M5N2</accession>
<dbReference type="EMBL" id="SGPM01000488">
    <property type="protein sequence ID" value="THH20522.1"/>
    <property type="molecule type" value="Genomic_DNA"/>
</dbReference>
<dbReference type="AlphaFoldDB" id="A0A4S4M5N2"/>
<evidence type="ECO:0000313" key="2">
    <source>
        <dbReference type="EMBL" id="THH20522.1"/>
    </source>
</evidence>
<keyword evidence="1" id="KW-0175">Coiled coil</keyword>
<gene>
    <name evidence="2" type="ORF">EUX98_g8564</name>
</gene>
<protein>
    <submittedName>
        <fullName evidence="2">Uncharacterized protein</fullName>
    </submittedName>
</protein>
<proteinExistence type="predicted"/>
<reference evidence="2 3" key="1">
    <citation type="submission" date="2019-02" db="EMBL/GenBank/DDBJ databases">
        <title>Genome sequencing of the rare red list fungi Antrodiella citrinella (Flaviporus citrinellus).</title>
        <authorList>
            <person name="Buettner E."/>
            <person name="Kellner H."/>
        </authorList>
    </citation>
    <scope>NUCLEOTIDE SEQUENCE [LARGE SCALE GENOMIC DNA]</scope>
    <source>
        <strain evidence="2 3">DSM 108506</strain>
    </source>
</reference>
<name>A0A4S4M5N2_9APHY</name>
<dbReference type="Proteomes" id="UP000308730">
    <property type="component" value="Unassembled WGS sequence"/>
</dbReference>
<dbReference type="OrthoDB" id="2757612at2759"/>
<feature type="coiled-coil region" evidence="1">
    <location>
        <begin position="97"/>
        <end position="124"/>
    </location>
</feature>
<evidence type="ECO:0000256" key="1">
    <source>
        <dbReference type="SAM" id="Coils"/>
    </source>
</evidence>
<organism evidence="2 3">
    <name type="scientific">Antrodiella citrinella</name>
    <dbReference type="NCBI Taxonomy" id="2447956"/>
    <lineage>
        <taxon>Eukaryota</taxon>
        <taxon>Fungi</taxon>
        <taxon>Dikarya</taxon>
        <taxon>Basidiomycota</taxon>
        <taxon>Agaricomycotina</taxon>
        <taxon>Agaricomycetes</taxon>
        <taxon>Polyporales</taxon>
        <taxon>Steccherinaceae</taxon>
        <taxon>Antrodiella</taxon>
    </lineage>
</organism>
<keyword evidence="3" id="KW-1185">Reference proteome</keyword>
<sequence length="383" mass="42799">MAVPYDILGLVFGILGLLPIFAYGRSQLPRYKLKQLDATLEETVALLEAAVKDGYVPNDNFEHLIRARLFPLRNLTESIRASVLRTKRFHQEIVGIFNGLTKRINNVRADVQDIRERIVSVSDQERRRVSEEEHRDPASSYLAVFDYSAFNLLSTAANLFSNAQENEHHLDNDEIERIACMQTLAPHLPDIPPPPPSHFDRITNTQHQPLRAQSAFESTFINAQDVTRGNHGLMAHTLPLYQHPAAPAFPQQTVPFPMASSYLTQGYGPSYRVVDEPALLGPFDPFVRNCPGDADSGRTSRGTTIDQCGLQELLAEFRQSIVADFKQDMASSMQDMATIMRSIEAALGHNLPRASRASSPPNVETGLLHPDQRSDFILQFPAC</sequence>
<evidence type="ECO:0000313" key="3">
    <source>
        <dbReference type="Proteomes" id="UP000308730"/>
    </source>
</evidence>